<dbReference type="EMBL" id="CM001221">
    <property type="protein sequence ID" value="AET00970.1"/>
    <property type="molecule type" value="Genomic_DNA"/>
</dbReference>
<gene>
    <name evidence="1" type="ordered locus">MTR_5g097990</name>
</gene>
<name>G7K4Z7_MEDTR</name>
<reference evidence="1 3" key="1">
    <citation type="journal article" date="2011" name="Nature">
        <title>The Medicago genome provides insight into the evolution of rhizobial symbioses.</title>
        <authorList>
            <person name="Young N.D."/>
            <person name="Debelle F."/>
            <person name="Oldroyd G.E."/>
            <person name="Geurts R."/>
            <person name="Cannon S.B."/>
            <person name="Udvardi M.K."/>
            <person name="Benedito V.A."/>
            <person name="Mayer K.F."/>
            <person name="Gouzy J."/>
            <person name="Schoof H."/>
            <person name="Van de Peer Y."/>
            <person name="Proost S."/>
            <person name="Cook D.R."/>
            <person name="Meyers B.C."/>
            <person name="Spannagl M."/>
            <person name="Cheung F."/>
            <person name="De Mita S."/>
            <person name="Krishnakumar V."/>
            <person name="Gundlach H."/>
            <person name="Zhou S."/>
            <person name="Mudge J."/>
            <person name="Bharti A.K."/>
            <person name="Murray J.D."/>
            <person name="Naoumkina M.A."/>
            <person name="Rosen B."/>
            <person name="Silverstein K.A."/>
            <person name="Tang H."/>
            <person name="Rombauts S."/>
            <person name="Zhao P.X."/>
            <person name="Zhou P."/>
            <person name="Barbe V."/>
            <person name="Bardou P."/>
            <person name="Bechner M."/>
            <person name="Bellec A."/>
            <person name="Berger A."/>
            <person name="Berges H."/>
            <person name="Bidwell S."/>
            <person name="Bisseling T."/>
            <person name="Choisne N."/>
            <person name="Couloux A."/>
            <person name="Denny R."/>
            <person name="Deshpande S."/>
            <person name="Dai X."/>
            <person name="Doyle J.J."/>
            <person name="Dudez A.M."/>
            <person name="Farmer A.D."/>
            <person name="Fouteau S."/>
            <person name="Franken C."/>
            <person name="Gibelin C."/>
            <person name="Gish J."/>
            <person name="Goldstein S."/>
            <person name="Gonzalez A.J."/>
            <person name="Green P.J."/>
            <person name="Hallab A."/>
            <person name="Hartog M."/>
            <person name="Hua A."/>
            <person name="Humphray S.J."/>
            <person name="Jeong D.H."/>
            <person name="Jing Y."/>
            <person name="Jocker A."/>
            <person name="Kenton S.M."/>
            <person name="Kim D.J."/>
            <person name="Klee K."/>
            <person name="Lai H."/>
            <person name="Lang C."/>
            <person name="Lin S."/>
            <person name="Macmil S.L."/>
            <person name="Magdelenat G."/>
            <person name="Matthews L."/>
            <person name="McCorrison J."/>
            <person name="Monaghan E.L."/>
            <person name="Mun J.H."/>
            <person name="Najar F.Z."/>
            <person name="Nicholson C."/>
            <person name="Noirot C."/>
            <person name="O'Bleness M."/>
            <person name="Paule C.R."/>
            <person name="Poulain J."/>
            <person name="Prion F."/>
            <person name="Qin B."/>
            <person name="Qu C."/>
            <person name="Retzel E.F."/>
            <person name="Riddle C."/>
            <person name="Sallet E."/>
            <person name="Samain S."/>
            <person name="Samson N."/>
            <person name="Sanders I."/>
            <person name="Saurat O."/>
            <person name="Scarpelli C."/>
            <person name="Schiex T."/>
            <person name="Segurens B."/>
            <person name="Severin A.J."/>
            <person name="Sherrier D.J."/>
            <person name="Shi R."/>
            <person name="Sims S."/>
            <person name="Singer S.R."/>
            <person name="Sinharoy S."/>
            <person name="Sterck L."/>
            <person name="Viollet A."/>
            <person name="Wang B.B."/>
            <person name="Wang K."/>
            <person name="Wang M."/>
            <person name="Wang X."/>
            <person name="Warfsmann J."/>
            <person name="Weissenbach J."/>
            <person name="White D.D."/>
            <person name="White J.D."/>
            <person name="Wiley G.B."/>
            <person name="Wincker P."/>
            <person name="Xing Y."/>
            <person name="Yang L."/>
            <person name="Yao Z."/>
            <person name="Ying F."/>
            <person name="Zhai J."/>
            <person name="Zhou L."/>
            <person name="Zuber A."/>
            <person name="Denarie J."/>
            <person name="Dixon R.A."/>
            <person name="May G.D."/>
            <person name="Schwartz D.C."/>
            <person name="Rogers J."/>
            <person name="Quetier F."/>
            <person name="Town C.D."/>
            <person name="Roe B.A."/>
        </authorList>
    </citation>
    <scope>NUCLEOTIDE SEQUENCE [LARGE SCALE GENOMIC DNA]</scope>
    <source>
        <strain evidence="1">A17</strain>
        <strain evidence="2 3">cv. Jemalong A17</strain>
    </source>
</reference>
<protein>
    <submittedName>
        <fullName evidence="1">Transmembrane protein, putative</fullName>
    </submittedName>
</protein>
<reference evidence="1 3" key="2">
    <citation type="journal article" date="2014" name="BMC Genomics">
        <title>An improved genome release (version Mt4.0) for the model legume Medicago truncatula.</title>
        <authorList>
            <person name="Tang H."/>
            <person name="Krishnakumar V."/>
            <person name="Bidwell S."/>
            <person name="Rosen B."/>
            <person name="Chan A."/>
            <person name="Zhou S."/>
            <person name="Gentzbittel L."/>
            <person name="Childs K.L."/>
            <person name="Yandell M."/>
            <person name="Gundlach H."/>
            <person name="Mayer K.F."/>
            <person name="Schwartz D.C."/>
            <person name="Town C.D."/>
        </authorList>
    </citation>
    <scope>GENOME REANNOTATION</scope>
    <source>
        <strain evidence="2 3">cv. Jemalong A17</strain>
    </source>
</reference>
<keyword evidence="3" id="KW-1185">Reference proteome</keyword>
<dbReference type="Proteomes" id="UP000002051">
    <property type="component" value="Chromosome 5"/>
</dbReference>
<keyword evidence="1" id="KW-0812">Transmembrane</keyword>
<keyword evidence="1" id="KW-0472">Membrane</keyword>
<reference evidence="2" key="3">
    <citation type="submission" date="2015-04" db="UniProtKB">
        <authorList>
            <consortium name="EnsemblPlants"/>
        </authorList>
    </citation>
    <scope>IDENTIFICATION</scope>
    <source>
        <strain evidence="2">cv. Jemalong A17</strain>
    </source>
</reference>
<dbReference type="PaxDb" id="3880-AET00970"/>
<evidence type="ECO:0000313" key="2">
    <source>
        <dbReference type="EnsemblPlants" id="AET00970"/>
    </source>
</evidence>
<proteinExistence type="predicted"/>
<dbReference type="AlphaFoldDB" id="G7K4Z7"/>
<dbReference type="HOGENOM" id="CLU_2816297_0_0_1"/>
<evidence type="ECO:0000313" key="1">
    <source>
        <dbReference type="EMBL" id="AET00970.1"/>
    </source>
</evidence>
<evidence type="ECO:0000313" key="3">
    <source>
        <dbReference type="Proteomes" id="UP000002051"/>
    </source>
</evidence>
<accession>G7K4Z7</accession>
<dbReference type="EnsemblPlants" id="AET00970">
    <property type="protein sequence ID" value="AET00970"/>
    <property type="gene ID" value="MTR_5g097990"/>
</dbReference>
<sequence>MAYNGGAVVLGVLAYATASISIQYPHVRRARAYYEQVFALEHVATFIFYPMNKTTFIIKHNKLNSLF</sequence>
<organism evidence="1 3">
    <name type="scientific">Medicago truncatula</name>
    <name type="common">Barrel medic</name>
    <name type="synonym">Medicago tribuloides</name>
    <dbReference type="NCBI Taxonomy" id="3880"/>
    <lineage>
        <taxon>Eukaryota</taxon>
        <taxon>Viridiplantae</taxon>
        <taxon>Streptophyta</taxon>
        <taxon>Embryophyta</taxon>
        <taxon>Tracheophyta</taxon>
        <taxon>Spermatophyta</taxon>
        <taxon>Magnoliopsida</taxon>
        <taxon>eudicotyledons</taxon>
        <taxon>Gunneridae</taxon>
        <taxon>Pentapetalae</taxon>
        <taxon>rosids</taxon>
        <taxon>fabids</taxon>
        <taxon>Fabales</taxon>
        <taxon>Fabaceae</taxon>
        <taxon>Papilionoideae</taxon>
        <taxon>50 kb inversion clade</taxon>
        <taxon>NPAAA clade</taxon>
        <taxon>Hologalegina</taxon>
        <taxon>IRL clade</taxon>
        <taxon>Trifolieae</taxon>
        <taxon>Medicago</taxon>
    </lineage>
</organism>